<dbReference type="InterPro" id="IPR036264">
    <property type="entry name" value="Bact_exopeptidase_dim_dom"/>
</dbReference>
<dbReference type="PROSITE" id="PS00759">
    <property type="entry name" value="ARGE_DAPE_CPG2_2"/>
    <property type="match status" value="1"/>
</dbReference>
<dbReference type="SUPFAM" id="SSF55031">
    <property type="entry name" value="Bacterial exopeptidase dimerisation domain"/>
    <property type="match status" value="1"/>
</dbReference>
<dbReference type="GO" id="GO:0043171">
    <property type="term" value="P:peptide catabolic process"/>
    <property type="evidence" value="ECO:0007669"/>
    <property type="project" value="UniProtKB-UniRule"/>
</dbReference>
<evidence type="ECO:0000256" key="8">
    <source>
        <dbReference type="ARBA" id="ARBA00023049"/>
    </source>
</evidence>
<evidence type="ECO:0000256" key="2">
    <source>
        <dbReference type="ARBA" id="ARBA00009692"/>
    </source>
</evidence>
<evidence type="ECO:0000313" key="15">
    <source>
        <dbReference type="Proteomes" id="UP001154095"/>
    </source>
</evidence>
<evidence type="ECO:0000313" key="13">
    <source>
        <dbReference type="EMBL" id="CAH2763051.1"/>
    </source>
</evidence>
<feature type="active site" evidence="9 10">
    <location>
        <position position="81"/>
    </location>
</feature>
<dbReference type="NCBIfam" id="TIGR01882">
    <property type="entry name" value="peptidase-T"/>
    <property type="match status" value="1"/>
</dbReference>
<dbReference type="InterPro" id="IPR010161">
    <property type="entry name" value="Peptidase_M20B"/>
</dbReference>
<dbReference type="NCBIfam" id="NF009920">
    <property type="entry name" value="PRK13381.1"/>
    <property type="match status" value="1"/>
</dbReference>
<dbReference type="PANTHER" id="PTHR42994">
    <property type="entry name" value="PEPTIDASE T"/>
    <property type="match status" value="1"/>
</dbReference>
<dbReference type="GO" id="GO:0005829">
    <property type="term" value="C:cytosol"/>
    <property type="evidence" value="ECO:0007669"/>
    <property type="project" value="TreeGrafter"/>
</dbReference>
<dbReference type="EMBL" id="OW659477">
    <property type="protein sequence ID" value="CAH2763081.1"/>
    <property type="molecule type" value="Genomic_DNA"/>
</dbReference>
<comment type="subcellular location">
    <subcellularLocation>
        <location evidence="9">Cytoplasm</location>
    </subcellularLocation>
</comment>
<dbReference type="InterPro" id="IPR002933">
    <property type="entry name" value="Peptidase_M20"/>
</dbReference>
<evidence type="ECO:0000256" key="4">
    <source>
        <dbReference type="ARBA" id="ARBA00022670"/>
    </source>
</evidence>
<evidence type="ECO:0000256" key="11">
    <source>
        <dbReference type="PIRSR" id="PIRSR037215-2"/>
    </source>
</evidence>
<dbReference type="PIRSF" id="PIRSF037215">
    <property type="entry name" value="Peptidase_M20B"/>
    <property type="match status" value="1"/>
</dbReference>
<dbReference type="EC" id="3.4.11.4" evidence="9"/>
<dbReference type="GO" id="GO:0045148">
    <property type="term" value="F:tripeptide aminopeptidase activity"/>
    <property type="evidence" value="ECO:0007669"/>
    <property type="project" value="UniProtKB-UniRule"/>
</dbReference>
<keyword evidence="8 9" id="KW-0482">Metalloprotease</keyword>
<keyword evidence="3 9" id="KW-0031">Aminopeptidase</keyword>
<evidence type="ECO:0000256" key="9">
    <source>
        <dbReference type="HAMAP-Rule" id="MF_00550"/>
    </source>
</evidence>
<keyword evidence="7 9" id="KW-0862">Zinc</keyword>
<organism evidence="14 16">
    <name type="scientific">Erysipelothrix amsterdamensis</name>
    <dbReference type="NCBI Taxonomy" id="2929157"/>
    <lineage>
        <taxon>Bacteria</taxon>
        <taxon>Bacillati</taxon>
        <taxon>Bacillota</taxon>
        <taxon>Erysipelotrichia</taxon>
        <taxon>Erysipelotrichales</taxon>
        <taxon>Erysipelotrichaceae</taxon>
        <taxon>Erysipelothrix</taxon>
    </lineage>
</organism>
<feature type="active site" description="Proton acceptor" evidence="9 10">
    <location>
        <position position="175"/>
    </location>
</feature>
<feature type="binding site" evidence="9 11">
    <location>
        <position position="141"/>
    </location>
    <ligand>
        <name>Zn(2+)</name>
        <dbReference type="ChEBI" id="CHEBI:29105"/>
        <label>2</label>
    </ligand>
</feature>
<dbReference type="PANTHER" id="PTHR42994:SF1">
    <property type="entry name" value="PEPTIDASE T"/>
    <property type="match status" value="1"/>
</dbReference>
<dbReference type="InterPro" id="IPR001261">
    <property type="entry name" value="ArgE/DapE_CS"/>
</dbReference>
<sequence length="408" mass="45192">MKKTLIERLVRYTKINTRSDAASKTIPSSKNQFDLAEVLYNECIQIGLEKVHMDEFGIVTALCPSNVDVDVPTIGFIAHMDTADFNSENVKPRVIENYDGSDIVLNEELDIISKVSMFPSLKDYVGKTLIVTDGTTLLGADNKAGVTEIMTAMEYLIEHPEVKHGDIRIAFTIDEEIGTGAESFDVEAFGADFAYTVDGGALGEMEYETFNAAESVVTVKGVSVHPGSAKDTMVNASVVAHEFFAMLPIQERPEHTEGYEGFYLLTEMSSNIEDATMSFIIRDHDMDLFTRRKEMLDTIALKLNEKYGYECVSVKTTDTYYNMKNIIEKDMSIVELAEKAMVSIDVEPIIAPVRGGTDGSRLSYMGLPTPNLFTGGENFHGKHEFAVVETMAKATELIIAISELNTKR</sequence>
<feature type="binding site" evidence="9 11">
    <location>
        <position position="176"/>
    </location>
    <ligand>
        <name>Zn(2+)</name>
        <dbReference type="ChEBI" id="CHEBI:29105"/>
        <label>2</label>
    </ligand>
</feature>
<dbReference type="EMBL" id="OW659496">
    <property type="protein sequence ID" value="CAH2763051.1"/>
    <property type="molecule type" value="Genomic_DNA"/>
</dbReference>
<name>A0AAU9VK98_9FIRM</name>
<comment type="catalytic activity">
    <reaction evidence="1 9">
        <text>Release of the N-terminal residue from a tripeptide.</text>
        <dbReference type="EC" id="3.4.11.4"/>
    </reaction>
</comment>
<dbReference type="Gene3D" id="3.40.630.10">
    <property type="entry name" value="Zn peptidases"/>
    <property type="match status" value="1"/>
</dbReference>
<gene>
    <name evidence="9 14" type="primary">pepT</name>
    <name evidence="14" type="ORF">ERYAMS2_01544</name>
    <name evidence="13" type="ORF">ERYAMS_01251</name>
</gene>
<comment type="cofactor">
    <cofactor evidence="9 11">
        <name>Zn(2+)</name>
        <dbReference type="ChEBI" id="CHEBI:29105"/>
    </cofactor>
    <text evidence="9 11">Binds 2 Zn(2+) ions per subunit.</text>
</comment>
<proteinExistence type="inferred from homology"/>
<evidence type="ECO:0000256" key="10">
    <source>
        <dbReference type="PIRSR" id="PIRSR037215-1"/>
    </source>
</evidence>
<dbReference type="Proteomes" id="UP001154111">
    <property type="component" value="Chromosome"/>
</dbReference>
<dbReference type="Gene3D" id="3.30.70.360">
    <property type="match status" value="1"/>
</dbReference>
<accession>A0AAU9VK98</accession>
<reference evidence="14" key="1">
    <citation type="submission" date="2022-04" db="EMBL/GenBank/DDBJ databases">
        <authorList>
            <person name="Forde T."/>
        </authorList>
    </citation>
    <scope>NUCLEOTIDE SEQUENCE</scope>
    <source>
        <strain evidence="14">A18Y016a</strain>
        <strain evidence="13">A18Y020d</strain>
    </source>
</reference>
<dbReference type="SUPFAM" id="SSF53187">
    <property type="entry name" value="Zn-dependent exopeptidases"/>
    <property type="match status" value="1"/>
</dbReference>
<feature type="binding site" evidence="9 11">
    <location>
        <position position="380"/>
    </location>
    <ligand>
        <name>Zn(2+)</name>
        <dbReference type="ChEBI" id="CHEBI:29105"/>
        <label>2</label>
    </ligand>
</feature>
<evidence type="ECO:0000256" key="6">
    <source>
        <dbReference type="ARBA" id="ARBA00022801"/>
    </source>
</evidence>
<dbReference type="Pfam" id="PF01546">
    <property type="entry name" value="Peptidase_M20"/>
    <property type="match status" value="1"/>
</dbReference>
<evidence type="ECO:0000256" key="7">
    <source>
        <dbReference type="ARBA" id="ARBA00022833"/>
    </source>
</evidence>
<dbReference type="Proteomes" id="UP001154095">
    <property type="component" value="Chromosome"/>
</dbReference>
<comment type="similarity">
    <text evidence="2 9">Belongs to the peptidase M20B family.</text>
</comment>
<keyword evidence="6 9" id="KW-0378">Hydrolase</keyword>
<evidence type="ECO:0000313" key="14">
    <source>
        <dbReference type="EMBL" id="CAH2763081.1"/>
    </source>
</evidence>
<keyword evidence="4 9" id="KW-0645">Protease</keyword>
<feature type="domain" description="Peptidase M20 dimerisation" evidence="12">
    <location>
        <begin position="207"/>
        <end position="307"/>
    </location>
</feature>
<comment type="function">
    <text evidence="9">Cleaves the N-terminal amino acid of tripeptides.</text>
</comment>
<dbReference type="NCBIfam" id="NF003976">
    <property type="entry name" value="PRK05469.1"/>
    <property type="match status" value="1"/>
</dbReference>
<evidence type="ECO:0000256" key="3">
    <source>
        <dbReference type="ARBA" id="ARBA00022438"/>
    </source>
</evidence>
<feature type="binding site" evidence="9 11">
    <location>
        <position position="198"/>
    </location>
    <ligand>
        <name>Zn(2+)</name>
        <dbReference type="ChEBI" id="CHEBI:29105"/>
        <label>1</label>
    </ligand>
</feature>
<dbReference type="CDD" id="cd03892">
    <property type="entry name" value="M20_peptT"/>
    <property type="match status" value="1"/>
</dbReference>
<dbReference type="Pfam" id="PF07687">
    <property type="entry name" value="M20_dimer"/>
    <property type="match status" value="1"/>
</dbReference>
<dbReference type="GO" id="GO:0008270">
    <property type="term" value="F:zinc ion binding"/>
    <property type="evidence" value="ECO:0007669"/>
    <property type="project" value="UniProtKB-UniRule"/>
</dbReference>
<evidence type="ECO:0000256" key="1">
    <source>
        <dbReference type="ARBA" id="ARBA00000870"/>
    </source>
</evidence>
<dbReference type="RefSeq" id="WP_254006702.1">
    <property type="nucleotide sequence ID" value="NZ_OW659477.1"/>
</dbReference>
<dbReference type="HAMAP" id="MF_00550">
    <property type="entry name" value="Aminopeptidase_M20"/>
    <property type="match status" value="1"/>
</dbReference>
<dbReference type="GO" id="GO:0006508">
    <property type="term" value="P:proteolysis"/>
    <property type="evidence" value="ECO:0007669"/>
    <property type="project" value="UniProtKB-UniRule"/>
</dbReference>
<keyword evidence="15" id="KW-1185">Reference proteome</keyword>
<dbReference type="PROSITE" id="PS00758">
    <property type="entry name" value="ARGE_DAPE_CPG2_1"/>
    <property type="match status" value="1"/>
</dbReference>
<feature type="binding site" evidence="9 11">
    <location>
        <position position="79"/>
    </location>
    <ligand>
        <name>Zn(2+)</name>
        <dbReference type="ChEBI" id="CHEBI:29105"/>
        <label>1</label>
    </ligand>
</feature>
<dbReference type="AlphaFoldDB" id="A0AAU9VK98"/>
<evidence type="ECO:0000313" key="16">
    <source>
        <dbReference type="Proteomes" id="UP001154111"/>
    </source>
</evidence>
<feature type="binding site" evidence="9 11">
    <location>
        <position position="141"/>
    </location>
    <ligand>
        <name>Zn(2+)</name>
        <dbReference type="ChEBI" id="CHEBI:29105"/>
        <label>1</label>
    </ligand>
</feature>
<evidence type="ECO:0000256" key="5">
    <source>
        <dbReference type="ARBA" id="ARBA00022723"/>
    </source>
</evidence>
<evidence type="ECO:0000259" key="12">
    <source>
        <dbReference type="Pfam" id="PF07687"/>
    </source>
</evidence>
<protein>
    <recommendedName>
        <fullName evidence="9">Peptidase T</fullName>
        <ecNumber evidence="9">3.4.11.4</ecNumber>
    </recommendedName>
    <alternativeName>
        <fullName evidence="9">Aminotripeptidase</fullName>
        <shortName evidence="9">Tripeptidase</shortName>
    </alternativeName>
    <alternativeName>
        <fullName evidence="9">Tripeptide aminopeptidase</fullName>
    </alternativeName>
</protein>
<dbReference type="InterPro" id="IPR011650">
    <property type="entry name" value="Peptidase_M20_dimer"/>
</dbReference>
<keyword evidence="5 9" id="KW-0479">Metal-binding</keyword>
<keyword evidence="9" id="KW-0963">Cytoplasm</keyword>
<dbReference type="GO" id="GO:0008237">
    <property type="term" value="F:metallopeptidase activity"/>
    <property type="evidence" value="ECO:0007669"/>
    <property type="project" value="UniProtKB-KW"/>
</dbReference>